<evidence type="ECO:0000313" key="3">
    <source>
        <dbReference type="EMBL" id="TLM88411.1"/>
    </source>
</evidence>
<evidence type="ECO:0000313" key="4">
    <source>
        <dbReference type="Proteomes" id="UP000305517"/>
    </source>
</evidence>
<dbReference type="Proteomes" id="UP000305517">
    <property type="component" value="Unassembled WGS sequence"/>
</dbReference>
<keyword evidence="4" id="KW-1185">Reference proteome</keyword>
<feature type="chain" id="PRO_5024430263" evidence="1">
    <location>
        <begin position="21"/>
        <end position="200"/>
    </location>
</feature>
<dbReference type="OrthoDB" id="838174at2"/>
<name>A0A5R8WHU6_9BACT</name>
<sequence length="200" mass="21316">MKSALILLGAALLLSPAATAQQLRFGAKVGLNYSDSRLRGVTNDGTEAIFSYHLGAVGRYSFGPDAFWNVQAELLYSRKGDNYTPRGGTGVAQRRLNYLDLPVLAKINAHGLMFEAGPQIGYLVGASYDTGAGTSHDRSGFRPVQLGYVAGVGYELPSGYSLTIRYNGDAFPITKGGGFLDGPAYSVFQAQFGYLLGGRQ</sequence>
<evidence type="ECO:0000256" key="1">
    <source>
        <dbReference type="SAM" id="SignalP"/>
    </source>
</evidence>
<dbReference type="Pfam" id="PF13568">
    <property type="entry name" value="OMP_b-brl_2"/>
    <property type="match status" value="1"/>
</dbReference>
<reference evidence="3 4" key="1">
    <citation type="submission" date="2019-05" db="EMBL/GenBank/DDBJ databases">
        <title>Hymenobacter edaphi sp. nov., isolated from abandoned arsenic-contaminated farmland soil.</title>
        <authorList>
            <person name="Nie L."/>
        </authorList>
    </citation>
    <scope>NUCLEOTIDE SEQUENCE [LARGE SCALE GENOMIC DNA]</scope>
    <source>
        <strain evidence="3 4">1-3-3-8</strain>
    </source>
</reference>
<feature type="domain" description="Outer membrane protein beta-barrel" evidence="2">
    <location>
        <begin position="20"/>
        <end position="166"/>
    </location>
</feature>
<feature type="signal peptide" evidence="1">
    <location>
        <begin position="1"/>
        <end position="20"/>
    </location>
</feature>
<gene>
    <name evidence="3" type="ORF">FDY95_24855</name>
</gene>
<comment type="caution">
    <text evidence="3">The sequence shown here is derived from an EMBL/GenBank/DDBJ whole genome shotgun (WGS) entry which is preliminary data.</text>
</comment>
<keyword evidence="1" id="KW-0732">Signal</keyword>
<dbReference type="AlphaFoldDB" id="A0A5R8WHU6"/>
<evidence type="ECO:0000259" key="2">
    <source>
        <dbReference type="Pfam" id="PF13568"/>
    </source>
</evidence>
<proteinExistence type="predicted"/>
<accession>A0A5R8WHU6</accession>
<dbReference type="InterPro" id="IPR025665">
    <property type="entry name" value="Beta-barrel_OMP_2"/>
</dbReference>
<protein>
    <submittedName>
        <fullName evidence="3">PorT family protein</fullName>
    </submittedName>
</protein>
<dbReference type="EMBL" id="VAJM01000019">
    <property type="protein sequence ID" value="TLM88411.1"/>
    <property type="molecule type" value="Genomic_DNA"/>
</dbReference>
<dbReference type="RefSeq" id="WP_138082249.1">
    <property type="nucleotide sequence ID" value="NZ_VAJM01000019.1"/>
</dbReference>
<organism evidence="3 4">
    <name type="scientific">Hymenobacter jeollabukensis</name>
    <dbReference type="NCBI Taxonomy" id="2025313"/>
    <lineage>
        <taxon>Bacteria</taxon>
        <taxon>Pseudomonadati</taxon>
        <taxon>Bacteroidota</taxon>
        <taxon>Cytophagia</taxon>
        <taxon>Cytophagales</taxon>
        <taxon>Hymenobacteraceae</taxon>
        <taxon>Hymenobacter</taxon>
    </lineage>
</organism>